<sequence length="228" mass="26667">MSLEKENHVLIIYPHPDDEAFGVAGTIMTYRDMGVPVTYACLTYGDMGRNIGNPPVTRETLSKLRKQEQLEAARLMDLDVRFLDYRDKTLEFENQELLENDIRKVIEDTEPTRLITFYPGYSVHPDHEATAEAVLNVVAEMEESKRPTLTLVAFDKRTFADLGEPTLQTDIKKYAERKKEVLAAHKSQTEKLLIELCKDTQFSKEARERWFEKENFYYYDINDWKNKE</sequence>
<dbReference type="InterPro" id="IPR023841">
    <property type="entry name" value="BshB2"/>
</dbReference>
<name>A0AAF0YGN0_9STAP</name>
<gene>
    <name evidence="1" type="primary">bshB2</name>
    <name evidence="1" type="ORF">CJ229_005290</name>
</gene>
<dbReference type="SUPFAM" id="SSF102588">
    <property type="entry name" value="LmbE-like"/>
    <property type="match status" value="1"/>
</dbReference>
<dbReference type="Proteomes" id="UP000243626">
    <property type="component" value="Chromosome"/>
</dbReference>
<dbReference type="PANTHER" id="PTHR12993:SF27">
    <property type="entry name" value="N-ACETYL-ALPHA-D-GLUCOSAMINYL L-MALATE DEACETYLASE 2-RELATED"/>
    <property type="match status" value="1"/>
</dbReference>
<dbReference type="Gene3D" id="3.40.50.10320">
    <property type="entry name" value="LmbE-like"/>
    <property type="match status" value="1"/>
</dbReference>
<dbReference type="NCBIfam" id="TIGR04000">
    <property type="entry name" value="thiol_BshB2"/>
    <property type="match status" value="1"/>
</dbReference>
<dbReference type="KEGG" id="nmy:CJ229_005290"/>
<evidence type="ECO:0000313" key="1">
    <source>
        <dbReference type="EMBL" id="WOS95518.1"/>
    </source>
</evidence>
<dbReference type="RefSeq" id="WP_070622692.1">
    <property type="nucleotide sequence ID" value="NZ_CP136964.1"/>
</dbReference>
<accession>A0AAF0YGN0</accession>
<protein>
    <submittedName>
        <fullName evidence="1">Bacillithiol biosynthesis deacetylase BshB2</fullName>
    </submittedName>
</protein>
<keyword evidence="2" id="KW-1185">Reference proteome</keyword>
<proteinExistence type="predicted"/>
<dbReference type="GO" id="GO:0016811">
    <property type="term" value="F:hydrolase activity, acting on carbon-nitrogen (but not peptide) bonds, in linear amides"/>
    <property type="evidence" value="ECO:0007669"/>
    <property type="project" value="TreeGrafter"/>
</dbReference>
<reference evidence="2" key="1">
    <citation type="submission" date="2017-09" db="EMBL/GenBank/DDBJ databases">
        <title>Bacterial strain isolated from the female urinary microbiota.</title>
        <authorList>
            <person name="Thomas-White K."/>
            <person name="Kumar N."/>
            <person name="Forster S."/>
            <person name="Putonti C."/>
            <person name="Lawley T."/>
            <person name="Wolfe A.J."/>
        </authorList>
    </citation>
    <scope>NUCLEOTIDE SEQUENCE [LARGE SCALE GENOMIC DNA]</scope>
    <source>
        <strain evidence="2">UMB0959</strain>
    </source>
</reference>
<dbReference type="InterPro" id="IPR003737">
    <property type="entry name" value="GlcNAc_PI_deacetylase-related"/>
</dbReference>
<organism evidence="1 2">
    <name type="scientific">Nosocomiicoccus massiliensis</name>
    <dbReference type="NCBI Taxonomy" id="1232430"/>
    <lineage>
        <taxon>Bacteria</taxon>
        <taxon>Bacillati</taxon>
        <taxon>Bacillota</taxon>
        <taxon>Bacilli</taxon>
        <taxon>Bacillales</taxon>
        <taxon>Staphylococcaceae</taxon>
        <taxon>Nosocomiicoccus</taxon>
    </lineage>
</organism>
<dbReference type="InterPro" id="IPR024078">
    <property type="entry name" value="LmbE-like_dom_sf"/>
</dbReference>
<dbReference type="EMBL" id="CP136964">
    <property type="protein sequence ID" value="WOS95518.1"/>
    <property type="molecule type" value="Genomic_DNA"/>
</dbReference>
<dbReference type="Pfam" id="PF02585">
    <property type="entry name" value="PIG-L"/>
    <property type="match status" value="1"/>
</dbReference>
<dbReference type="AlphaFoldDB" id="A0AAF0YGN0"/>
<evidence type="ECO:0000313" key="2">
    <source>
        <dbReference type="Proteomes" id="UP000243626"/>
    </source>
</evidence>
<dbReference type="PANTHER" id="PTHR12993">
    <property type="entry name" value="N-ACETYLGLUCOSAMINYL-PHOSPHATIDYLINOSITOL DE-N-ACETYLASE-RELATED"/>
    <property type="match status" value="1"/>
</dbReference>